<sequence length="136" mass="15361">MNHLSRSTKVSKSVSKRVQIDNNDDETSNTSSNSSGSSNSSTSESQEPIHILTKRERKEKFKVVESAVNDVLIDELDNEDTGFSSPIDNDQKDFGDNEDFMCTNDAGRNRNISSCDETEIYSAFHFKFQNSEYFVI</sequence>
<name>U9SRU0_RHIID</name>
<feature type="region of interest" description="Disordered" evidence="1">
    <location>
        <begin position="1"/>
        <end position="53"/>
    </location>
</feature>
<dbReference type="HOGENOM" id="CLU_155398_0_0_1"/>
<gene>
    <name evidence="2" type="ORF">GLOINDRAFT_10363</name>
</gene>
<dbReference type="AlphaFoldDB" id="U9SRU0"/>
<feature type="region of interest" description="Disordered" evidence="1">
    <location>
        <begin position="78"/>
        <end position="98"/>
    </location>
</feature>
<evidence type="ECO:0000256" key="1">
    <source>
        <dbReference type="SAM" id="MobiDB-lite"/>
    </source>
</evidence>
<evidence type="ECO:0000313" key="2">
    <source>
        <dbReference type="EMBL" id="ERZ98614.1"/>
    </source>
</evidence>
<reference evidence="2" key="1">
    <citation type="submission" date="2013-07" db="EMBL/GenBank/DDBJ databases">
        <title>The genome of an arbuscular mycorrhizal fungus provides insights into the evolution of the oldest plant symbiosis.</title>
        <authorList>
            <consortium name="DOE Joint Genome Institute"/>
            <person name="Tisserant E."/>
            <person name="Malbreil M."/>
            <person name="Kuo A."/>
            <person name="Kohler A."/>
            <person name="Symeonidi A."/>
            <person name="Balestrini R."/>
            <person name="Charron P."/>
            <person name="Duensing N."/>
            <person name="Frei-dit-Frey N."/>
            <person name="Gianinazzi-Pearson V."/>
            <person name="Gilbert B."/>
            <person name="Handa Y."/>
            <person name="Hijri M."/>
            <person name="Kaul R."/>
            <person name="Kawaguchi M."/>
            <person name="Krajinski F."/>
            <person name="Lammers P."/>
            <person name="Lapierre D."/>
            <person name="Masclaux F.G."/>
            <person name="Murat C."/>
            <person name="Morin E."/>
            <person name="Ndikumana S."/>
            <person name="Pagni M."/>
            <person name="Petitpierre D."/>
            <person name="Requena N."/>
            <person name="Rosikiewicz P."/>
            <person name="Riley R."/>
            <person name="Saito K."/>
            <person name="San Clemente H."/>
            <person name="Shapiro H."/>
            <person name="van Tuinen D."/>
            <person name="Becard G."/>
            <person name="Bonfante P."/>
            <person name="Paszkowski U."/>
            <person name="Shachar-Hill Y."/>
            <person name="Young J.P."/>
            <person name="Sanders I.R."/>
            <person name="Henrissat B."/>
            <person name="Rensing S.A."/>
            <person name="Grigoriev I.V."/>
            <person name="Corradi N."/>
            <person name="Roux C."/>
            <person name="Martin F."/>
        </authorList>
    </citation>
    <scope>NUCLEOTIDE SEQUENCE</scope>
    <source>
        <strain evidence="2">DAOM 197198</strain>
    </source>
</reference>
<dbReference type="EMBL" id="KI298622">
    <property type="protein sequence ID" value="ERZ98614.1"/>
    <property type="molecule type" value="Genomic_DNA"/>
</dbReference>
<feature type="compositionally biased region" description="Low complexity" evidence="1">
    <location>
        <begin position="1"/>
        <end position="17"/>
    </location>
</feature>
<protein>
    <submittedName>
        <fullName evidence="2">Uncharacterized protein</fullName>
    </submittedName>
</protein>
<proteinExistence type="predicted"/>
<organism evidence="2">
    <name type="scientific">Rhizophagus irregularis (strain DAOM 181602 / DAOM 197198 / MUCL 43194)</name>
    <name type="common">Arbuscular mycorrhizal fungus</name>
    <name type="synonym">Glomus intraradices</name>
    <dbReference type="NCBI Taxonomy" id="747089"/>
    <lineage>
        <taxon>Eukaryota</taxon>
        <taxon>Fungi</taxon>
        <taxon>Fungi incertae sedis</taxon>
        <taxon>Mucoromycota</taxon>
        <taxon>Glomeromycotina</taxon>
        <taxon>Glomeromycetes</taxon>
        <taxon>Glomerales</taxon>
        <taxon>Glomeraceae</taxon>
        <taxon>Rhizophagus</taxon>
    </lineage>
</organism>
<accession>U9SRU0</accession>
<feature type="compositionally biased region" description="Low complexity" evidence="1">
    <location>
        <begin position="28"/>
        <end position="45"/>
    </location>
</feature>